<evidence type="ECO:0000313" key="1">
    <source>
        <dbReference type="EMBL" id="KAH6924245.1"/>
    </source>
</evidence>
<accession>A0ACB7RPX1</accession>
<reference evidence="1" key="1">
    <citation type="submission" date="2020-05" db="EMBL/GenBank/DDBJ databases">
        <title>Large-scale comparative analyses of tick genomes elucidate their genetic diversity and vector capacities.</title>
        <authorList>
            <person name="Jia N."/>
            <person name="Wang J."/>
            <person name="Shi W."/>
            <person name="Du L."/>
            <person name="Sun Y."/>
            <person name="Zhan W."/>
            <person name="Jiang J."/>
            <person name="Wang Q."/>
            <person name="Zhang B."/>
            <person name="Ji P."/>
            <person name="Sakyi L.B."/>
            <person name="Cui X."/>
            <person name="Yuan T."/>
            <person name="Jiang B."/>
            <person name="Yang W."/>
            <person name="Lam T.T.-Y."/>
            <person name="Chang Q."/>
            <person name="Ding S."/>
            <person name="Wang X."/>
            <person name="Zhu J."/>
            <person name="Ruan X."/>
            <person name="Zhao L."/>
            <person name="Wei J."/>
            <person name="Que T."/>
            <person name="Du C."/>
            <person name="Cheng J."/>
            <person name="Dai P."/>
            <person name="Han X."/>
            <person name="Huang E."/>
            <person name="Gao Y."/>
            <person name="Liu J."/>
            <person name="Shao H."/>
            <person name="Ye R."/>
            <person name="Li L."/>
            <person name="Wei W."/>
            <person name="Wang X."/>
            <person name="Wang C."/>
            <person name="Yang T."/>
            <person name="Huo Q."/>
            <person name="Li W."/>
            <person name="Guo W."/>
            <person name="Chen H."/>
            <person name="Zhou L."/>
            <person name="Ni X."/>
            <person name="Tian J."/>
            <person name="Zhou Y."/>
            <person name="Sheng Y."/>
            <person name="Liu T."/>
            <person name="Pan Y."/>
            <person name="Xia L."/>
            <person name="Li J."/>
            <person name="Zhao F."/>
            <person name="Cao W."/>
        </authorList>
    </citation>
    <scope>NUCLEOTIDE SEQUENCE</scope>
    <source>
        <strain evidence="1">Hyas-2018</strain>
    </source>
</reference>
<organism evidence="1 2">
    <name type="scientific">Hyalomma asiaticum</name>
    <name type="common">Tick</name>
    <dbReference type="NCBI Taxonomy" id="266040"/>
    <lineage>
        <taxon>Eukaryota</taxon>
        <taxon>Metazoa</taxon>
        <taxon>Ecdysozoa</taxon>
        <taxon>Arthropoda</taxon>
        <taxon>Chelicerata</taxon>
        <taxon>Arachnida</taxon>
        <taxon>Acari</taxon>
        <taxon>Parasitiformes</taxon>
        <taxon>Ixodida</taxon>
        <taxon>Ixodoidea</taxon>
        <taxon>Ixodidae</taxon>
        <taxon>Hyalomminae</taxon>
        <taxon>Hyalomma</taxon>
    </lineage>
</organism>
<protein>
    <submittedName>
        <fullName evidence="1">Uncharacterized protein</fullName>
    </submittedName>
</protein>
<evidence type="ECO:0000313" key="2">
    <source>
        <dbReference type="Proteomes" id="UP000821845"/>
    </source>
</evidence>
<keyword evidence="2" id="KW-1185">Reference proteome</keyword>
<dbReference type="Proteomes" id="UP000821845">
    <property type="component" value="Chromosome 8"/>
</dbReference>
<comment type="caution">
    <text evidence="1">The sequence shown here is derived from an EMBL/GenBank/DDBJ whole genome shotgun (WGS) entry which is preliminary data.</text>
</comment>
<sequence>MGDSHDDVARSVMEEGLRGWMEASPETPVESYSSTELRDRMHCLFFALDNSFTWARSSERRELSGWRKYGGRCLRDDRVAYAKPGTGGNEVGIGHVFYGLRPWTDLCKAPLAFATADLDHTGLQNGGHAFRHPTASRIARTTLRN</sequence>
<dbReference type="EMBL" id="CM023488">
    <property type="protein sequence ID" value="KAH6924245.1"/>
    <property type="molecule type" value="Genomic_DNA"/>
</dbReference>
<proteinExistence type="predicted"/>
<name>A0ACB7RPX1_HYAAI</name>
<gene>
    <name evidence="1" type="ORF">HPB50_014185</name>
</gene>